<evidence type="ECO:0000313" key="3">
    <source>
        <dbReference type="EMBL" id="KAG8177386.1"/>
    </source>
</evidence>
<keyword evidence="4" id="KW-1185">Reference proteome</keyword>
<comment type="caution">
    <text evidence="3">The sequence shown here is derived from an EMBL/GenBank/DDBJ whole genome shotgun (WGS) entry which is preliminary data.</text>
</comment>
<dbReference type="Pfam" id="PF00583">
    <property type="entry name" value="Acetyltransf_1"/>
    <property type="match status" value="1"/>
</dbReference>
<gene>
    <name evidence="3" type="ORF">JTE90_015940</name>
</gene>
<evidence type="ECO:0000313" key="4">
    <source>
        <dbReference type="Proteomes" id="UP000827092"/>
    </source>
</evidence>
<organism evidence="3 4">
    <name type="scientific">Oedothorax gibbosus</name>
    <dbReference type="NCBI Taxonomy" id="931172"/>
    <lineage>
        <taxon>Eukaryota</taxon>
        <taxon>Metazoa</taxon>
        <taxon>Ecdysozoa</taxon>
        <taxon>Arthropoda</taxon>
        <taxon>Chelicerata</taxon>
        <taxon>Arachnida</taxon>
        <taxon>Araneae</taxon>
        <taxon>Araneomorphae</taxon>
        <taxon>Entelegynae</taxon>
        <taxon>Araneoidea</taxon>
        <taxon>Linyphiidae</taxon>
        <taxon>Erigoninae</taxon>
        <taxon>Oedothorax</taxon>
    </lineage>
</organism>
<proteinExistence type="predicted"/>
<accession>A0AAV6U180</accession>
<dbReference type="InterPro" id="IPR052742">
    <property type="entry name" value="Mito_N-acetyltransferase"/>
</dbReference>
<dbReference type="SUPFAM" id="SSF55729">
    <property type="entry name" value="Acyl-CoA N-acyltransferases (Nat)"/>
    <property type="match status" value="1"/>
</dbReference>
<evidence type="ECO:0000259" key="2">
    <source>
        <dbReference type="PROSITE" id="PS51186"/>
    </source>
</evidence>
<feature type="domain" description="N-acetyltransferase" evidence="2">
    <location>
        <begin position="68"/>
        <end position="220"/>
    </location>
</feature>
<dbReference type="InterPro" id="IPR016181">
    <property type="entry name" value="Acyl_CoA_acyltransferase"/>
</dbReference>
<feature type="signal peptide" evidence="1">
    <location>
        <begin position="1"/>
        <end position="22"/>
    </location>
</feature>
<dbReference type="PANTHER" id="PTHR43138">
    <property type="entry name" value="ACETYLTRANSFERASE, GNAT FAMILY"/>
    <property type="match status" value="1"/>
</dbReference>
<evidence type="ECO:0000256" key="1">
    <source>
        <dbReference type="SAM" id="SignalP"/>
    </source>
</evidence>
<sequence length="233" mass="26573">MLIHKLTRHVLGFVGFLSRAEAYFKTCCFCSKKNNMAYVLDNSSRDVSRLSYLPKECVLPKTSEKVVLDVYDAKLDYERLYETVKDVIDDGRTYPQESMDRDHFESYYLSHNVFVARSNGSLVGAFYVKPNFPGRSSHICNAGFVVHRDHRNKGIGEFLFRNYLRIARDLGYEGSFFNLVYATNVGSLSICRKLGFAEVGVVPRAGRMKGMGYVDAHQFYYDLTSLDADADPK</sequence>
<dbReference type="GO" id="GO:0016747">
    <property type="term" value="F:acyltransferase activity, transferring groups other than amino-acyl groups"/>
    <property type="evidence" value="ECO:0007669"/>
    <property type="project" value="InterPro"/>
</dbReference>
<dbReference type="Proteomes" id="UP000827092">
    <property type="component" value="Unassembled WGS sequence"/>
</dbReference>
<feature type="chain" id="PRO_5043686570" description="N-acetyltransferase domain-containing protein" evidence="1">
    <location>
        <begin position="23"/>
        <end position="233"/>
    </location>
</feature>
<dbReference type="InterPro" id="IPR000182">
    <property type="entry name" value="GNAT_dom"/>
</dbReference>
<dbReference type="CDD" id="cd04301">
    <property type="entry name" value="NAT_SF"/>
    <property type="match status" value="1"/>
</dbReference>
<reference evidence="3 4" key="1">
    <citation type="journal article" date="2022" name="Nat. Ecol. Evol.">
        <title>A masculinizing supergene underlies an exaggerated male reproductive morph in a spider.</title>
        <authorList>
            <person name="Hendrickx F."/>
            <person name="De Corte Z."/>
            <person name="Sonet G."/>
            <person name="Van Belleghem S.M."/>
            <person name="Kostlbacher S."/>
            <person name="Vangestel C."/>
        </authorList>
    </citation>
    <scope>NUCLEOTIDE SEQUENCE [LARGE SCALE GENOMIC DNA]</scope>
    <source>
        <strain evidence="3">W744_W776</strain>
    </source>
</reference>
<name>A0AAV6U180_9ARAC</name>
<dbReference type="PANTHER" id="PTHR43138:SF1">
    <property type="entry name" value="N-ACETYLTRANSFERASE ACA1"/>
    <property type="match status" value="1"/>
</dbReference>
<protein>
    <recommendedName>
        <fullName evidence="2">N-acetyltransferase domain-containing protein</fullName>
    </recommendedName>
</protein>
<dbReference type="PROSITE" id="PS51186">
    <property type="entry name" value="GNAT"/>
    <property type="match status" value="1"/>
</dbReference>
<dbReference type="Gene3D" id="3.40.630.30">
    <property type="match status" value="1"/>
</dbReference>
<dbReference type="GO" id="GO:0005634">
    <property type="term" value="C:nucleus"/>
    <property type="evidence" value="ECO:0007669"/>
    <property type="project" value="TreeGrafter"/>
</dbReference>
<dbReference type="EMBL" id="JAFNEN010000783">
    <property type="protein sequence ID" value="KAG8177386.1"/>
    <property type="molecule type" value="Genomic_DNA"/>
</dbReference>
<keyword evidence="1" id="KW-0732">Signal</keyword>
<dbReference type="AlphaFoldDB" id="A0AAV6U180"/>